<evidence type="ECO:0000256" key="3">
    <source>
        <dbReference type="ARBA" id="ARBA00012552"/>
    </source>
</evidence>
<organism evidence="14 15">
    <name type="scientific">Pinctada imbricata</name>
    <name type="common">Atlantic pearl-oyster</name>
    <name type="synonym">Pinctada martensii</name>
    <dbReference type="NCBI Taxonomy" id="66713"/>
    <lineage>
        <taxon>Eukaryota</taxon>
        <taxon>Metazoa</taxon>
        <taxon>Spiralia</taxon>
        <taxon>Lophotrochozoa</taxon>
        <taxon>Mollusca</taxon>
        <taxon>Bivalvia</taxon>
        <taxon>Autobranchia</taxon>
        <taxon>Pteriomorphia</taxon>
        <taxon>Pterioida</taxon>
        <taxon>Pterioidea</taxon>
        <taxon>Pteriidae</taxon>
        <taxon>Pinctada</taxon>
    </lineage>
</organism>
<reference evidence="14" key="1">
    <citation type="submission" date="2019-08" db="EMBL/GenBank/DDBJ databases">
        <title>The improved chromosome-level genome for the pearl oyster Pinctada fucata martensii using PacBio sequencing and Hi-C.</title>
        <authorList>
            <person name="Zheng Z."/>
        </authorList>
    </citation>
    <scope>NUCLEOTIDE SEQUENCE</scope>
    <source>
        <strain evidence="14">ZZ-2019</strain>
        <tissue evidence="14">Adductor muscle</tissue>
    </source>
</reference>
<keyword evidence="4" id="KW-0963">Cytoplasm</keyword>
<evidence type="ECO:0000256" key="2">
    <source>
        <dbReference type="ARBA" id="ARBA00005601"/>
    </source>
</evidence>
<keyword evidence="10" id="KW-0943">RNA-mediated gene silencing</keyword>
<comment type="subcellular location">
    <subcellularLocation>
        <location evidence="1">Cytoplasm</location>
        <location evidence="1">Cytoplasmic ribonucleoprotein granule</location>
    </subcellularLocation>
</comment>
<evidence type="ECO:0000256" key="8">
    <source>
        <dbReference type="ARBA" id="ARBA00022840"/>
    </source>
</evidence>
<keyword evidence="7" id="KW-0347">Helicase</keyword>
<dbReference type="Pfam" id="PF13086">
    <property type="entry name" value="AAA_11"/>
    <property type="match status" value="2"/>
</dbReference>
<evidence type="ECO:0000256" key="9">
    <source>
        <dbReference type="ARBA" id="ARBA00022884"/>
    </source>
</evidence>
<dbReference type="PANTHER" id="PTHR45418">
    <property type="entry name" value="CANCER/TESTIS ANTIGEN 55"/>
    <property type="match status" value="1"/>
</dbReference>
<evidence type="ECO:0000256" key="5">
    <source>
        <dbReference type="ARBA" id="ARBA00022741"/>
    </source>
</evidence>
<evidence type="ECO:0000256" key="11">
    <source>
        <dbReference type="ARBA" id="ARBA00047984"/>
    </source>
</evidence>
<dbReference type="AlphaFoldDB" id="A0AA88YLF7"/>
<feature type="region of interest" description="Disordered" evidence="12">
    <location>
        <begin position="85"/>
        <end position="142"/>
    </location>
</feature>
<gene>
    <name evidence="14" type="ORF">FSP39_017883</name>
</gene>
<protein>
    <recommendedName>
        <fullName evidence="3">RNA helicase</fullName>
        <ecNumber evidence="3">3.6.4.13</ecNumber>
    </recommendedName>
</protein>
<dbReference type="InterPro" id="IPR047187">
    <property type="entry name" value="SF1_C_Upf1"/>
</dbReference>
<feature type="domain" description="C2H2-type" evidence="13">
    <location>
        <begin position="204"/>
        <end position="226"/>
    </location>
</feature>
<dbReference type="GO" id="GO:0005524">
    <property type="term" value="F:ATP binding"/>
    <property type="evidence" value="ECO:0007669"/>
    <property type="project" value="UniProtKB-KW"/>
</dbReference>
<dbReference type="CDD" id="cd18808">
    <property type="entry name" value="SF1_C_Upf1"/>
    <property type="match status" value="1"/>
</dbReference>
<feature type="compositionally biased region" description="Polar residues" evidence="12">
    <location>
        <begin position="112"/>
        <end position="140"/>
    </location>
</feature>
<dbReference type="GO" id="GO:0031047">
    <property type="term" value="P:regulatory ncRNA-mediated gene silencing"/>
    <property type="evidence" value="ECO:0007669"/>
    <property type="project" value="UniProtKB-KW"/>
</dbReference>
<evidence type="ECO:0000256" key="10">
    <source>
        <dbReference type="ARBA" id="ARBA00023158"/>
    </source>
</evidence>
<accession>A0AA88YLF7</accession>
<sequence>MTSRKWTFTDKRDRGLDFLRFLKTEKIEFAGMTKEEIRSHYAGDYRNYRAQIAPNQQHLPFSVILQTLFVIGRLHLRGIHIHHGPAPETFFNSNKEATDTDPPDLVQPAEKGTTNRSRSARATKNGKSGPSKTPHKSNSGKVHHKIAVDQHIIFNKPTQRSSQAASGKISPVSDEEDIVDDAVPVIIDNSNQSFIKRSGQSYECQACSAKCTSAPEMERHKMGRRHRLGVIAYKLKNQKDYLVKNKENIEIRCDSRYEGAQGVIHLDLEENRPKTIELKVCNTSDSESRTLLHCEMLKRIRVFQLDDKEKVTESQKFAVIPAGQSYTIKLKAEARNVGSFHVPVAFHLSLNGTTEKEFHIIRYIQAKCKNQMTEQLMPSKRYRRPPRVARNTEAVEVIRGYQLPRSSGDNLEKKIELKQFYIEDSVRKMINRGFKETKSSTQAEKLELSTTRHMLESQVCMDSYVKKFSLLLNMEEIQMEVDIRKYDMESVTMNACPDNRRLLLLEVPGLAENRPSVLRGDWLYVRVNNNGQVGDKEYQGFVHEVRNDSVALGFNESLMSMFVPNMKFNVRFVFNRLPLKLQHRACELAPEESLRDILFPKPDTICTMGNDESMDLKLFNKDIEKNQEQCVAVSHILRGTSRPAPYIVFGPPGTGKTSTIVEAMKQVFHKKKDSHILACTPSNSAADLLVQRLLQHVNKSYIIRLNAMSRAWGNVPEKVKEVSNYNKSDRAYFFPPKDDLSKYRIVICTLVTAGRLASANFQSGHFTHVFIDEAGHAVEPEALISIAGILTFDPNIPSCSQLVLAGDPRQLGPILRSPFAIQYGLDISLLERFMTQCEVYQRRSDNPNHYDTRIITKLLRNYRSHPVILEHPNKMFYENELIPCANEVMRTSLCDWEKLPRKNFPVIFHGVIGQDMREDRSPSFFNVEEATTVFNYVSSLLKEKKTGVRLKQQDIGIISPYRKQVQKIQTLLRQQKWDKIQVGSVEEFQGQERLVIIVSTVRSNPDYLSEDLTFKLGFLKNPKRFNVTLTRAKALLIVVGNPDTLSQDPHWKGFIDFCCQNKAYVGADFTPEEEMIEDIMQRMASINLGSNSIKEEDDEEENIEGLEKFIQEVSKYNEQPWRGDM</sequence>
<dbReference type="Pfam" id="PF13087">
    <property type="entry name" value="AAA_12"/>
    <property type="match status" value="1"/>
</dbReference>
<dbReference type="InterPro" id="IPR041677">
    <property type="entry name" value="DNA2/NAM7_AAA_11"/>
</dbReference>
<evidence type="ECO:0000313" key="15">
    <source>
        <dbReference type="Proteomes" id="UP001186944"/>
    </source>
</evidence>
<evidence type="ECO:0000256" key="7">
    <source>
        <dbReference type="ARBA" id="ARBA00022806"/>
    </source>
</evidence>
<feature type="compositionally biased region" description="Polar residues" evidence="12">
    <location>
        <begin position="156"/>
        <end position="165"/>
    </location>
</feature>
<evidence type="ECO:0000256" key="6">
    <source>
        <dbReference type="ARBA" id="ARBA00022801"/>
    </source>
</evidence>
<dbReference type="GO" id="GO:0016787">
    <property type="term" value="F:hydrolase activity"/>
    <property type="evidence" value="ECO:0007669"/>
    <property type="project" value="UniProtKB-KW"/>
</dbReference>
<dbReference type="Pfam" id="PF21633">
    <property type="entry name" value="MOV-10_Ig-like"/>
    <property type="match status" value="1"/>
</dbReference>
<dbReference type="PROSITE" id="PS00028">
    <property type="entry name" value="ZINC_FINGER_C2H2_1"/>
    <property type="match status" value="1"/>
</dbReference>
<dbReference type="InterPro" id="IPR027417">
    <property type="entry name" value="P-loop_NTPase"/>
</dbReference>
<dbReference type="GO" id="GO:0032574">
    <property type="term" value="F:5'-3' RNA helicase activity"/>
    <property type="evidence" value="ECO:0007669"/>
    <property type="project" value="InterPro"/>
</dbReference>
<name>A0AA88YLF7_PINIB</name>
<keyword evidence="8" id="KW-0067">ATP-binding</keyword>
<dbReference type="GO" id="GO:0003723">
    <property type="term" value="F:RNA binding"/>
    <property type="evidence" value="ECO:0007669"/>
    <property type="project" value="UniProtKB-KW"/>
</dbReference>
<evidence type="ECO:0000256" key="12">
    <source>
        <dbReference type="SAM" id="MobiDB-lite"/>
    </source>
</evidence>
<dbReference type="Gene3D" id="3.40.50.300">
    <property type="entry name" value="P-loop containing nucleotide triphosphate hydrolases"/>
    <property type="match status" value="2"/>
</dbReference>
<dbReference type="PANTHER" id="PTHR45418:SF1">
    <property type="entry name" value="CANCER_TESTIS ANTIGEN 55"/>
    <property type="match status" value="1"/>
</dbReference>
<comment type="caution">
    <text evidence="14">The sequence shown here is derived from an EMBL/GenBank/DDBJ whole genome shotgun (WGS) entry which is preliminary data.</text>
</comment>
<dbReference type="Pfam" id="PF21634">
    <property type="entry name" value="MOV-10_beta-barrel"/>
    <property type="match status" value="1"/>
</dbReference>
<comment type="catalytic activity">
    <reaction evidence="11">
        <text>ATP + H2O = ADP + phosphate + H(+)</text>
        <dbReference type="Rhea" id="RHEA:13065"/>
        <dbReference type="ChEBI" id="CHEBI:15377"/>
        <dbReference type="ChEBI" id="CHEBI:15378"/>
        <dbReference type="ChEBI" id="CHEBI:30616"/>
        <dbReference type="ChEBI" id="CHEBI:43474"/>
        <dbReference type="ChEBI" id="CHEBI:456216"/>
        <dbReference type="EC" id="3.6.4.13"/>
    </reaction>
</comment>
<proteinExistence type="inferred from homology"/>
<dbReference type="FunFam" id="3.40.50.300:FF:000608">
    <property type="entry name" value="Mov10 RISC complex RNA helicase"/>
    <property type="match status" value="1"/>
</dbReference>
<dbReference type="InterPro" id="IPR026122">
    <property type="entry name" value="MOV-10/SDE3_DEXXQ/H-box"/>
</dbReference>
<keyword evidence="5" id="KW-0547">Nucleotide-binding</keyword>
<comment type="similarity">
    <text evidence="2">Belongs to the DNA2/NAM7 helicase family. SDE3 subfamily.</text>
</comment>
<keyword evidence="9" id="KW-0694">RNA-binding</keyword>
<dbReference type="Proteomes" id="UP001186944">
    <property type="component" value="Unassembled WGS sequence"/>
</dbReference>
<dbReference type="InterPro" id="IPR049080">
    <property type="entry name" value="MOV-10-like_beta-barrel"/>
</dbReference>
<keyword evidence="6" id="KW-0378">Hydrolase</keyword>
<dbReference type="InterPro" id="IPR049079">
    <property type="entry name" value="Mov-10_helical"/>
</dbReference>
<dbReference type="GO" id="GO:0036464">
    <property type="term" value="C:cytoplasmic ribonucleoprotein granule"/>
    <property type="evidence" value="ECO:0007669"/>
    <property type="project" value="UniProtKB-SubCell"/>
</dbReference>
<dbReference type="InterPro" id="IPR013087">
    <property type="entry name" value="Znf_C2H2_type"/>
</dbReference>
<dbReference type="EMBL" id="VSWD01000005">
    <property type="protein sequence ID" value="KAK3103257.1"/>
    <property type="molecule type" value="Genomic_DNA"/>
</dbReference>
<evidence type="ECO:0000259" key="13">
    <source>
        <dbReference type="PROSITE" id="PS00028"/>
    </source>
</evidence>
<dbReference type="Pfam" id="PF21635">
    <property type="entry name" value="Mov-10_helical"/>
    <property type="match status" value="1"/>
</dbReference>
<evidence type="ECO:0000256" key="4">
    <source>
        <dbReference type="ARBA" id="ARBA00022490"/>
    </source>
</evidence>
<keyword evidence="15" id="KW-1185">Reference proteome</keyword>
<dbReference type="InterPro" id="IPR049077">
    <property type="entry name" value="MOV-10_Ig-like"/>
</dbReference>
<evidence type="ECO:0000256" key="1">
    <source>
        <dbReference type="ARBA" id="ARBA00004331"/>
    </source>
</evidence>
<dbReference type="SUPFAM" id="SSF52540">
    <property type="entry name" value="P-loop containing nucleoside triphosphate hydrolases"/>
    <property type="match status" value="1"/>
</dbReference>
<dbReference type="InterPro" id="IPR041679">
    <property type="entry name" value="DNA2/NAM7-like_C"/>
</dbReference>
<evidence type="ECO:0000313" key="14">
    <source>
        <dbReference type="EMBL" id="KAK3103257.1"/>
    </source>
</evidence>
<dbReference type="EC" id="3.6.4.13" evidence="3"/>
<dbReference type="CDD" id="cd18038">
    <property type="entry name" value="DEXXQc_Helz-like"/>
    <property type="match status" value="1"/>
</dbReference>
<feature type="region of interest" description="Disordered" evidence="12">
    <location>
        <begin position="154"/>
        <end position="173"/>
    </location>
</feature>